<evidence type="ECO:0000313" key="2">
    <source>
        <dbReference type="Proteomes" id="UP000005204"/>
    </source>
</evidence>
<dbReference type="RefSeq" id="XP_062528916.1">
    <property type="nucleotide sequence ID" value="XM_062672932.1"/>
</dbReference>
<dbReference type="RefSeq" id="XP_062528912.1">
    <property type="nucleotide sequence ID" value="XM_062672928.1"/>
</dbReference>
<dbReference type="RefSeq" id="XP_062528908.1">
    <property type="nucleotide sequence ID" value="XM_062672924.1"/>
</dbReference>
<dbReference type="EnsemblMetazoa" id="XM_038017571.1">
    <property type="protein sequence ID" value="XP_037873499.1"/>
    <property type="gene ID" value="LOC101741934"/>
</dbReference>
<reference evidence="2" key="1">
    <citation type="journal article" date="2008" name="Insect Biochem. Mol. Biol.">
        <title>The genome of a lepidopteran model insect, the silkworm Bombyx mori.</title>
        <authorList>
            <consortium name="International Silkworm Genome Consortium"/>
        </authorList>
    </citation>
    <scope>NUCLEOTIDE SEQUENCE [LARGE SCALE GENOMIC DNA]</scope>
    <source>
        <strain evidence="2">p50T</strain>
    </source>
</reference>
<reference evidence="1" key="2">
    <citation type="submission" date="2022-06" db="UniProtKB">
        <authorList>
            <consortium name="EnsemblMetazoa"/>
        </authorList>
    </citation>
    <scope>IDENTIFICATION</scope>
    <source>
        <strain evidence="1">p50T (Dazao)</strain>
    </source>
</reference>
<evidence type="ECO:0000313" key="1">
    <source>
        <dbReference type="EnsemblMetazoa" id="XP_037873499.1"/>
    </source>
</evidence>
<name>A0A8R2R2Q2_BOMMO</name>
<dbReference type="RefSeq" id="XP_037873499.1">
    <property type="nucleotide sequence ID" value="XM_038017571.2"/>
</dbReference>
<protein>
    <submittedName>
        <fullName evidence="1">Uncharacterized protein</fullName>
    </submittedName>
</protein>
<dbReference type="Proteomes" id="UP000005204">
    <property type="component" value="Unassembled WGS sequence"/>
</dbReference>
<dbReference type="RefSeq" id="XP_062528914.1">
    <property type="nucleotide sequence ID" value="XM_062672930.1"/>
</dbReference>
<dbReference type="GeneID" id="101741934"/>
<accession>A0A8R2R2Q2</accession>
<dbReference type="RefSeq" id="XP_062528921.1">
    <property type="nucleotide sequence ID" value="XM_062672937.1"/>
</dbReference>
<dbReference type="AlphaFoldDB" id="A0A8R2R2Q2"/>
<dbReference type="KEGG" id="bmor:101741934"/>
<sequence>MSKEYTWNDLLRQMEATVRDSRTKANTKSKYSWLISRKPNTYLQGSQSLDKITPILQKLTPESCAMIAVKIDRLTKEPTHQTFAAFEKFVTEQYNIQMLSESIGRAKETKKKTSNKIHPYSGRERETEISYVTW</sequence>
<keyword evidence="2" id="KW-1185">Reference proteome</keyword>
<proteinExistence type="predicted"/>
<organism evidence="1 2">
    <name type="scientific">Bombyx mori</name>
    <name type="common">Silk moth</name>
    <dbReference type="NCBI Taxonomy" id="7091"/>
    <lineage>
        <taxon>Eukaryota</taxon>
        <taxon>Metazoa</taxon>
        <taxon>Ecdysozoa</taxon>
        <taxon>Arthropoda</taxon>
        <taxon>Hexapoda</taxon>
        <taxon>Insecta</taxon>
        <taxon>Pterygota</taxon>
        <taxon>Neoptera</taxon>
        <taxon>Endopterygota</taxon>
        <taxon>Lepidoptera</taxon>
        <taxon>Glossata</taxon>
        <taxon>Ditrysia</taxon>
        <taxon>Bombycoidea</taxon>
        <taxon>Bombycidae</taxon>
        <taxon>Bombycinae</taxon>
        <taxon>Bombyx</taxon>
    </lineage>
</organism>